<accession>A0ABN2NT71</accession>
<keyword evidence="5" id="KW-1185">Reference proteome</keyword>
<dbReference type="PROSITE" id="PS50110">
    <property type="entry name" value="RESPONSE_REGULATORY"/>
    <property type="match status" value="1"/>
</dbReference>
<proteinExistence type="predicted"/>
<dbReference type="Gene3D" id="3.40.50.2300">
    <property type="match status" value="1"/>
</dbReference>
<feature type="modified residue" description="4-aspartylphosphate" evidence="2">
    <location>
        <position position="96"/>
    </location>
</feature>
<evidence type="ECO:0000256" key="2">
    <source>
        <dbReference type="PROSITE-ProRule" id="PRU00169"/>
    </source>
</evidence>
<reference evidence="4 5" key="1">
    <citation type="journal article" date="2019" name="Int. J. Syst. Evol. Microbiol.">
        <title>The Global Catalogue of Microorganisms (GCM) 10K type strain sequencing project: providing services to taxonomists for standard genome sequencing and annotation.</title>
        <authorList>
            <consortium name="The Broad Institute Genomics Platform"/>
            <consortium name="The Broad Institute Genome Sequencing Center for Infectious Disease"/>
            <person name="Wu L."/>
            <person name="Ma J."/>
        </authorList>
    </citation>
    <scope>NUCLEOTIDE SEQUENCE [LARGE SCALE GENOMIC DNA]</scope>
    <source>
        <strain evidence="4 5">JCM 13581</strain>
    </source>
</reference>
<evidence type="ECO:0000313" key="4">
    <source>
        <dbReference type="EMBL" id="GAA1900287.1"/>
    </source>
</evidence>
<gene>
    <name evidence="4" type="ORF">GCM10009716_07650</name>
</gene>
<feature type="domain" description="Response regulatory" evidence="3">
    <location>
        <begin position="47"/>
        <end position="158"/>
    </location>
</feature>
<evidence type="ECO:0000259" key="3">
    <source>
        <dbReference type="PROSITE" id="PS50110"/>
    </source>
</evidence>
<dbReference type="PANTHER" id="PTHR44591:SF18">
    <property type="entry name" value="REGULATORY PROTEIN"/>
    <property type="match status" value="1"/>
</dbReference>
<dbReference type="Pfam" id="PF00072">
    <property type="entry name" value="Response_reg"/>
    <property type="match status" value="1"/>
</dbReference>
<dbReference type="SMART" id="SM00448">
    <property type="entry name" value="REC"/>
    <property type="match status" value="1"/>
</dbReference>
<evidence type="ECO:0000256" key="1">
    <source>
        <dbReference type="ARBA" id="ARBA00022553"/>
    </source>
</evidence>
<organism evidence="4 5">
    <name type="scientific">Streptomyces sodiiphilus</name>
    <dbReference type="NCBI Taxonomy" id="226217"/>
    <lineage>
        <taxon>Bacteria</taxon>
        <taxon>Bacillati</taxon>
        <taxon>Actinomycetota</taxon>
        <taxon>Actinomycetes</taxon>
        <taxon>Kitasatosporales</taxon>
        <taxon>Streptomycetaceae</taxon>
        <taxon>Streptomyces</taxon>
    </lineage>
</organism>
<keyword evidence="1 2" id="KW-0597">Phosphoprotein</keyword>
<comment type="caution">
    <text evidence="4">The sequence shown here is derived from an EMBL/GenBank/DDBJ whole genome shotgun (WGS) entry which is preliminary data.</text>
</comment>
<dbReference type="InterPro" id="IPR001789">
    <property type="entry name" value="Sig_transdc_resp-reg_receiver"/>
</dbReference>
<dbReference type="Proteomes" id="UP001501303">
    <property type="component" value="Unassembled WGS sequence"/>
</dbReference>
<dbReference type="PANTHER" id="PTHR44591">
    <property type="entry name" value="STRESS RESPONSE REGULATOR PROTEIN 1"/>
    <property type="match status" value="1"/>
</dbReference>
<dbReference type="EMBL" id="BAAAMJ010000008">
    <property type="protein sequence ID" value="GAA1900287.1"/>
    <property type="molecule type" value="Genomic_DNA"/>
</dbReference>
<protein>
    <recommendedName>
        <fullName evidence="3">Response regulatory domain-containing protein</fullName>
    </recommendedName>
</protein>
<dbReference type="InterPro" id="IPR050595">
    <property type="entry name" value="Bact_response_regulator"/>
</dbReference>
<dbReference type="InterPro" id="IPR011006">
    <property type="entry name" value="CheY-like_superfamily"/>
</dbReference>
<dbReference type="SUPFAM" id="SSF52172">
    <property type="entry name" value="CheY-like"/>
    <property type="match status" value="1"/>
</dbReference>
<name>A0ABN2NT71_9ACTN</name>
<sequence>MSGGRGLRVPGRARGRGAYARVENFGKARTRGAGRAYAGRVPGVLGRVLVVDDSQAIRQLIRVNLELDGFEVVTAADGAECLERVHCFRPDVITLDVSMPRLDGPGVVERLRRDPGTWHIPVVLVSASSSRLRVAAVDAVLVKPFEPAELVREVRRLSEKGRLPQVVQLVKPVAAHRRSSRTLTP</sequence>
<evidence type="ECO:0000313" key="5">
    <source>
        <dbReference type="Proteomes" id="UP001501303"/>
    </source>
</evidence>